<dbReference type="OrthoDB" id="7553048at2759"/>
<evidence type="ECO:0000313" key="4">
    <source>
        <dbReference type="EMBL" id="KMQ85826.1"/>
    </source>
</evidence>
<dbReference type="PANTHER" id="PTHR47331">
    <property type="entry name" value="PHD-TYPE DOMAIN-CONTAINING PROTEIN"/>
    <property type="match status" value="1"/>
</dbReference>
<name>A0A0J7K6J6_LASNI</name>
<sequence length="1002" mass="112046">MITIQLPQFSGKYEDWPAFRDLFQSLIDKDGNLSEVDKLHYLKLQKMKTESAPELRKILNSVYTTAGTLESIVRPISTSKDLFVFSVVELLDSRTRREWENAINDSPNPPTYVELERFLDHRLQTLEAIQPTKPDSSTSKSSKGGARTSRTHHVQKREPGSSRCSLCKKDHTLMMCDEYRRKSAAERKHYADNQLLCVNCLGKHKITDCPSKRLCSICAEKHHTSLHDAFRKAPVEKDIAQTVHVAYSLSRYQPSVLLATARILVADHFGNPHTARALIDQGSETTIITKNLAQRLKLARRNTSVAVFGVGGHKTGVAKGLVVLKLSARSGGRSVTSTAIILPRLTGYASKSVASTKDWPHVQGLELADLDPTSTDPIDVLLGADIYSSIVLEGLLKGAKLQPLAQKTIFGWILSGPVKSEDERRSTTTHQCTVGLPLSSLVRRFWEQEELPLSPSPLTKEEIKCEELFAISHTRTPEGRYVVRLPVASMLPDLSETRGAAVQSFLRTEKRFEKNNQFKELYENFMNTYENLNYIYLRIGLCSISGNPYHAPAGKKRKPSVSGWRIHTTPGRVHGPHPLWGRHPGGNPEKTRSDSSGKSSHEAVNLSQTAQLFDPLAPTIIYAKITIQSTWLLGLDWDDPLPEREATLWRQFQTELPLLAGLKIPRALAKGSASSLRTLHGFADAFEHAYAAVIYLKSKEEDQNLVITLIAAKSKVAPVKQVTLPRLELCAAMLLAQLVSHSVKVLNLHELPAYLWTDSMVILGWIQGHPSRWKTYVANRVAEIQRLVPEARWNHFQGSCNPADCASRGLLPSALVDHELWWKDPPFLHEPTSLTIKSTATTPEECGVEQRVNTMTATTSAAPEEHPLLTKFSSLNKLLRVTAWCRRWLPGRCHGDAAGAPNPDRNRCRPLTATELDEAEKHWIRWNQKTYFRKEISLISASSRLPSKGSLSGLNPSLDQEGLLRVGGRIKHAPLQFNEKHPVILPPQSNFTKLVIEACYRK</sequence>
<feature type="region of interest" description="Disordered" evidence="2">
    <location>
        <begin position="552"/>
        <end position="601"/>
    </location>
</feature>
<feature type="region of interest" description="Disordered" evidence="2">
    <location>
        <begin position="127"/>
        <end position="163"/>
    </location>
</feature>
<dbReference type="EMBL" id="LBMM01013081">
    <property type="protein sequence ID" value="KMQ85826.1"/>
    <property type="molecule type" value="Genomic_DNA"/>
</dbReference>
<dbReference type="InterPro" id="IPR008042">
    <property type="entry name" value="Retrotrans_Pao"/>
</dbReference>
<reference evidence="4 5" key="1">
    <citation type="submission" date="2015-04" db="EMBL/GenBank/DDBJ databases">
        <title>Lasius niger genome sequencing.</title>
        <authorList>
            <person name="Konorov E.A."/>
            <person name="Nikitin M.A."/>
            <person name="Kirill M.V."/>
            <person name="Chang P."/>
        </authorList>
    </citation>
    <scope>NUCLEOTIDE SEQUENCE [LARGE SCALE GENOMIC DNA]</scope>
    <source>
        <tissue evidence="4">Whole</tissue>
    </source>
</reference>
<evidence type="ECO:0000256" key="1">
    <source>
        <dbReference type="ARBA" id="ARBA00022801"/>
    </source>
</evidence>
<proteinExistence type="predicted"/>
<dbReference type="GO" id="GO:0006508">
    <property type="term" value="P:proteolysis"/>
    <property type="evidence" value="ECO:0007669"/>
    <property type="project" value="InterPro"/>
</dbReference>
<keyword evidence="1" id="KW-0378">Hydrolase</keyword>
<dbReference type="InterPro" id="IPR005312">
    <property type="entry name" value="DUF1759"/>
</dbReference>
<gene>
    <name evidence="4" type="ORF">RF55_15398</name>
</gene>
<feature type="compositionally biased region" description="Low complexity" evidence="2">
    <location>
        <begin position="136"/>
        <end position="148"/>
    </location>
</feature>
<evidence type="ECO:0000313" key="5">
    <source>
        <dbReference type="Proteomes" id="UP000036403"/>
    </source>
</evidence>
<dbReference type="PROSITE" id="PS50175">
    <property type="entry name" value="ASP_PROT_RETROV"/>
    <property type="match status" value="1"/>
</dbReference>
<organism evidence="4 5">
    <name type="scientific">Lasius niger</name>
    <name type="common">Black garden ant</name>
    <dbReference type="NCBI Taxonomy" id="67767"/>
    <lineage>
        <taxon>Eukaryota</taxon>
        <taxon>Metazoa</taxon>
        <taxon>Ecdysozoa</taxon>
        <taxon>Arthropoda</taxon>
        <taxon>Hexapoda</taxon>
        <taxon>Insecta</taxon>
        <taxon>Pterygota</taxon>
        <taxon>Neoptera</taxon>
        <taxon>Endopterygota</taxon>
        <taxon>Hymenoptera</taxon>
        <taxon>Apocrita</taxon>
        <taxon>Aculeata</taxon>
        <taxon>Formicoidea</taxon>
        <taxon>Formicidae</taxon>
        <taxon>Formicinae</taxon>
        <taxon>Lasius</taxon>
        <taxon>Lasius</taxon>
    </lineage>
</organism>
<comment type="caution">
    <text evidence="4">The sequence shown here is derived from an EMBL/GenBank/DDBJ whole genome shotgun (WGS) entry which is preliminary data.</text>
</comment>
<evidence type="ECO:0000259" key="3">
    <source>
        <dbReference type="PROSITE" id="PS50175"/>
    </source>
</evidence>
<dbReference type="GO" id="GO:0004190">
    <property type="term" value="F:aspartic-type endopeptidase activity"/>
    <property type="evidence" value="ECO:0007669"/>
    <property type="project" value="InterPro"/>
</dbReference>
<dbReference type="Pfam" id="PF03564">
    <property type="entry name" value="DUF1759"/>
    <property type="match status" value="1"/>
</dbReference>
<dbReference type="InterPro" id="IPR021109">
    <property type="entry name" value="Peptidase_aspartic_dom_sf"/>
</dbReference>
<evidence type="ECO:0000256" key="2">
    <source>
        <dbReference type="SAM" id="MobiDB-lite"/>
    </source>
</evidence>
<dbReference type="InterPro" id="IPR001995">
    <property type="entry name" value="Peptidase_A2_cat"/>
</dbReference>
<dbReference type="PaxDb" id="67767-A0A0J7K6J6"/>
<dbReference type="Proteomes" id="UP000036403">
    <property type="component" value="Unassembled WGS sequence"/>
</dbReference>
<dbReference type="Pfam" id="PF05380">
    <property type="entry name" value="Peptidase_A17"/>
    <property type="match status" value="1"/>
</dbReference>
<dbReference type="STRING" id="67767.A0A0J7K6J6"/>
<keyword evidence="5" id="KW-1185">Reference proteome</keyword>
<dbReference type="CDD" id="cd00303">
    <property type="entry name" value="retropepsin_like"/>
    <property type="match status" value="1"/>
</dbReference>
<accession>A0A0J7K6J6</accession>
<dbReference type="AlphaFoldDB" id="A0A0J7K6J6"/>
<dbReference type="Gene3D" id="2.40.70.10">
    <property type="entry name" value="Acid Proteases"/>
    <property type="match status" value="1"/>
</dbReference>
<feature type="compositionally biased region" description="Basic and acidic residues" evidence="2">
    <location>
        <begin position="589"/>
        <end position="601"/>
    </location>
</feature>
<protein>
    <recommendedName>
        <fullName evidence="3">Peptidase A2 domain-containing protein</fullName>
    </recommendedName>
</protein>
<dbReference type="SUPFAM" id="SSF50630">
    <property type="entry name" value="Acid proteases"/>
    <property type="match status" value="1"/>
</dbReference>
<feature type="domain" description="Peptidase A2" evidence="3">
    <location>
        <begin position="275"/>
        <end position="312"/>
    </location>
</feature>